<comment type="caution">
    <text evidence="3">The sequence shown here is derived from an EMBL/GenBank/DDBJ whole genome shotgun (WGS) entry which is preliminary data.</text>
</comment>
<name>A0A7W4Z4A1_9GAMM</name>
<dbReference type="PANTHER" id="PTHR35176">
    <property type="entry name" value="HEME OXYGENASE HI_0854-RELATED"/>
    <property type="match status" value="1"/>
</dbReference>
<dbReference type="GO" id="GO:0016627">
    <property type="term" value="F:oxidoreductase activity, acting on the CH-CH group of donors"/>
    <property type="evidence" value="ECO:0007669"/>
    <property type="project" value="TreeGrafter"/>
</dbReference>
<evidence type="ECO:0000313" key="3">
    <source>
        <dbReference type="EMBL" id="MBB3046324.1"/>
    </source>
</evidence>
<dbReference type="GO" id="GO:0070967">
    <property type="term" value="F:coenzyme F420 binding"/>
    <property type="evidence" value="ECO:0007669"/>
    <property type="project" value="TreeGrafter"/>
</dbReference>
<dbReference type="SUPFAM" id="SSF50475">
    <property type="entry name" value="FMN-binding split barrel"/>
    <property type="match status" value="1"/>
</dbReference>
<organism evidence="3 4">
    <name type="scientific">Litorivivens lipolytica</name>
    <dbReference type="NCBI Taxonomy" id="1524264"/>
    <lineage>
        <taxon>Bacteria</taxon>
        <taxon>Pseudomonadati</taxon>
        <taxon>Pseudomonadota</taxon>
        <taxon>Gammaproteobacteria</taxon>
        <taxon>Litorivivens</taxon>
    </lineage>
</organism>
<dbReference type="Proteomes" id="UP000537130">
    <property type="component" value="Unassembled WGS sequence"/>
</dbReference>
<reference evidence="3 4" key="1">
    <citation type="submission" date="2020-08" db="EMBL/GenBank/DDBJ databases">
        <title>Genomic Encyclopedia of Type Strains, Phase III (KMG-III): the genomes of soil and plant-associated and newly described type strains.</title>
        <authorList>
            <person name="Whitman W."/>
        </authorList>
    </citation>
    <scope>NUCLEOTIDE SEQUENCE [LARGE SCALE GENOMIC DNA]</scope>
    <source>
        <strain evidence="3 4">CECT 8654</strain>
    </source>
</reference>
<dbReference type="EMBL" id="JACHWY010000001">
    <property type="protein sequence ID" value="MBB3046324.1"/>
    <property type="molecule type" value="Genomic_DNA"/>
</dbReference>
<evidence type="ECO:0000256" key="1">
    <source>
        <dbReference type="ARBA" id="ARBA00023002"/>
    </source>
</evidence>
<proteinExistence type="predicted"/>
<evidence type="ECO:0000259" key="2">
    <source>
        <dbReference type="Pfam" id="PF01243"/>
    </source>
</evidence>
<feature type="domain" description="Pyridoxamine 5'-phosphate oxidase N-terminal" evidence="2">
    <location>
        <begin position="11"/>
        <end position="142"/>
    </location>
</feature>
<gene>
    <name evidence="3" type="ORF">FHR99_000560</name>
</gene>
<accession>A0A7W4Z4A1</accession>
<dbReference type="Gene3D" id="2.30.110.10">
    <property type="entry name" value="Electron Transport, Fmn-binding Protein, Chain A"/>
    <property type="match status" value="1"/>
</dbReference>
<protein>
    <submittedName>
        <fullName evidence="3">PPOX class probable F420-dependent enzyme</fullName>
    </submittedName>
</protein>
<dbReference type="GO" id="GO:0005829">
    <property type="term" value="C:cytosol"/>
    <property type="evidence" value="ECO:0007669"/>
    <property type="project" value="TreeGrafter"/>
</dbReference>
<keyword evidence="4" id="KW-1185">Reference proteome</keyword>
<dbReference type="InterPro" id="IPR052019">
    <property type="entry name" value="F420H2_bilvrd_red/Heme_oxyg"/>
</dbReference>
<sequence length="154" mass="17991">MKRRDLIQMTDEEVWHFIATQKNAQVATNGKDGWPHMTTLWFALDEGDIVLETFTKSQKIKNLERDNRISVLFESGTEYEELKAVVVYGRAELIRDPEEVHRLHMAVLLRNNTRDYPEEMLVEATRSMVAKKTAIRIIAERTVSWDHSKLDVAY</sequence>
<keyword evidence="1" id="KW-0560">Oxidoreductase</keyword>
<dbReference type="InterPro" id="IPR011576">
    <property type="entry name" value="Pyridox_Oxase_N"/>
</dbReference>
<dbReference type="AlphaFoldDB" id="A0A7W4Z4A1"/>
<dbReference type="RefSeq" id="WP_183409028.1">
    <property type="nucleotide sequence ID" value="NZ_JACHWY010000001.1"/>
</dbReference>
<dbReference type="InterPro" id="IPR012349">
    <property type="entry name" value="Split_barrel_FMN-bd"/>
</dbReference>
<evidence type="ECO:0000313" key="4">
    <source>
        <dbReference type="Proteomes" id="UP000537130"/>
    </source>
</evidence>
<dbReference type="PANTHER" id="PTHR35176:SF6">
    <property type="entry name" value="HEME OXYGENASE HI_0854-RELATED"/>
    <property type="match status" value="1"/>
</dbReference>
<dbReference type="Pfam" id="PF01243">
    <property type="entry name" value="PNPOx_N"/>
    <property type="match status" value="1"/>
</dbReference>